<dbReference type="Proteomes" id="UP000196694">
    <property type="component" value="Unassembled WGS sequence"/>
</dbReference>
<protein>
    <recommendedName>
        <fullName evidence="1">Transposase IS200-like domain-containing protein</fullName>
    </recommendedName>
</protein>
<proteinExistence type="predicted"/>
<keyword evidence="3" id="KW-1185">Reference proteome</keyword>
<feature type="domain" description="Transposase IS200-like" evidence="1">
    <location>
        <begin position="67"/>
        <end position="183"/>
    </location>
</feature>
<dbReference type="GO" id="GO:0004803">
    <property type="term" value="F:transposase activity"/>
    <property type="evidence" value="ECO:0007669"/>
    <property type="project" value="InterPro"/>
</dbReference>
<evidence type="ECO:0000313" key="2">
    <source>
        <dbReference type="EMBL" id="OWJ55595.1"/>
    </source>
</evidence>
<comment type="caution">
    <text evidence="2">The sequence shown here is derived from an EMBL/GenBank/DDBJ whole genome shotgun (WGS) entry which is preliminary data.</text>
</comment>
<dbReference type="GO" id="GO:0003677">
    <property type="term" value="F:DNA binding"/>
    <property type="evidence" value="ECO:0007669"/>
    <property type="project" value="InterPro"/>
</dbReference>
<dbReference type="InterPro" id="IPR002686">
    <property type="entry name" value="Transposase_17"/>
</dbReference>
<sequence length="187" mass="20849">MSPEYFTTRAWSTTTPKPGTHTISGWQKLIKTARKPIGCYLWPRNSPGAGPGLGWGGLEPVRRRHSVSVLLYHYVWVPKYRRCILSKPVERMLGRLQAAERAGCRLVEWAAPIDHVHVLVQCPPRPSPSRVANVLKGYTGYMLLRALPWLESGASRGSLWAPGYYVASVGHDAAIVGRYIAGQRRCC</sequence>
<dbReference type="SUPFAM" id="SSF143422">
    <property type="entry name" value="Transposase IS200-like"/>
    <property type="match status" value="1"/>
</dbReference>
<evidence type="ECO:0000259" key="1">
    <source>
        <dbReference type="SMART" id="SM01321"/>
    </source>
</evidence>
<reference evidence="2 3" key="1">
    <citation type="submission" date="2017-05" db="EMBL/GenBank/DDBJ databases">
        <title>The draft genome of the hyperthermophilic archaeon 'Pyrodictium delaneyi strain Hulk', an iron and nitrate reducer, reveals the capacity for sulfate reduction.</title>
        <authorList>
            <person name="Demey L.M."/>
            <person name="Miller C."/>
            <person name="Manzella M."/>
            <person name="Reguera G."/>
            <person name="Kashefi K."/>
        </authorList>
    </citation>
    <scope>NUCLEOTIDE SEQUENCE [LARGE SCALE GENOMIC DNA]</scope>
    <source>
        <strain evidence="2 3">Hulk</strain>
    </source>
</reference>
<dbReference type="PANTHER" id="PTHR33360">
    <property type="entry name" value="TRANSPOSASE FOR INSERTION SEQUENCE ELEMENT IS200"/>
    <property type="match status" value="1"/>
</dbReference>
<name>A0A211YRB5_9CREN</name>
<dbReference type="PANTHER" id="PTHR33360:SF2">
    <property type="entry name" value="TRANSPOSASE FOR INSERTION SEQUENCE ELEMENT IS200"/>
    <property type="match status" value="1"/>
</dbReference>
<accession>A0A211YRB5</accession>
<dbReference type="AlphaFoldDB" id="A0A211YRB5"/>
<dbReference type="EMBL" id="NCQP01000001">
    <property type="protein sequence ID" value="OWJ55595.1"/>
    <property type="molecule type" value="Genomic_DNA"/>
</dbReference>
<evidence type="ECO:0000313" key="3">
    <source>
        <dbReference type="Proteomes" id="UP000196694"/>
    </source>
</evidence>
<dbReference type="NCBIfam" id="NF033573">
    <property type="entry name" value="transpos_IS200"/>
    <property type="match status" value="1"/>
</dbReference>
<organism evidence="2 3">
    <name type="scientific">Pyrodictium delaneyi</name>
    <dbReference type="NCBI Taxonomy" id="1273541"/>
    <lineage>
        <taxon>Archaea</taxon>
        <taxon>Thermoproteota</taxon>
        <taxon>Thermoprotei</taxon>
        <taxon>Desulfurococcales</taxon>
        <taxon>Pyrodictiaceae</taxon>
        <taxon>Pyrodictium</taxon>
    </lineage>
</organism>
<dbReference type="GO" id="GO:0006313">
    <property type="term" value="P:DNA transposition"/>
    <property type="evidence" value="ECO:0007669"/>
    <property type="project" value="InterPro"/>
</dbReference>
<dbReference type="InterPro" id="IPR036515">
    <property type="entry name" value="Transposase_17_sf"/>
</dbReference>
<dbReference type="SMART" id="SM01321">
    <property type="entry name" value="Y1_Tnp"/>
    <property type="match status" value="1"/>
</dbReference>
<dbReference type="Gene3D" id="3.30.70.1290">
    <property type="entry name" value="Transposase IS200-like"/>
    <property type="match status" value="1"/>
</dbReference>
<gene>
    <name evidence="2" type="ORF">Pdsh_02065</name>
</gene>
<dbReference type="Pfam" id="PF01797">
    <property type="entry name" value="Y1_Tnp"/>
    <property type="match status" value="1"/>
</dbReference>